<dbReference type="GO" id="GO:0006284">
    <property type="term" value="P:base-excision repair"/>
    <property type="evidence" value="ECO:0007669"/>
    <property type="project" value="InterPro"/>
</dbReference>
<feature type="binding site" evidence="9">
    <location>
        <position position="181"/>
    </location>
    <ligand>
        <name>Zn(2+)</name>
        <dbReference type="ChEBI" id="CHEBI:29105"/>
    </ligand>
</feature>
<keyword evidence="3" id="KW-0378">Hydrolase</keyword>
<organism evidence="10 11">
    <name type="scientific">Oxalobacter vibrioformis</name>
    <dbReference type="NCBI Taxonomy" id="933080"/>
    <lineage>
        <taxon>Bacteria</taxon>
        <taxon>Pseudomonadati</taxon>
        <taxon>Pseudomonadota</taxon>
        <taxon>Betaproteobacteria</taxon>
        <taxon>Burkholderiales</taxon>
        <taxon>Oxalobacteraceae</taxon>
        <taxon>Oxalobacter</taxon>
    </lineage>
</organism>
<accession>A0A9E9LYH9</accession>
<evidence type="ECO:0000256" key="8">
    <source>
        <dbReference type="ARBA" id="ARBA00066766"/>
    </source>
</evidence>
<feature type="binding site" evidence="9">
    <location>
        <position position="185"/>
    </location>
    <ligand>
        <name>Zn(2+)</name>
        <dbReference type="ChEBI" id="CHEBI:29105"/>
    </ligand>
</feature>
<dbReference type="Proteomes" id="UP001156215">
    <property type="component" value="Chromosome"/>
</dbReference>
<dbReference type="GO" id="GO:0008725">
    <property type="term" value="F:DNA-3-methyladenine glycosylase activity"/>
    <property type="evidence" value="ECO:0007669"/>
    <property type="project" value="UniProtKB-EC"/>
</dbReference>
<dbReference type="FunFam" id="1.10.340.30:FF:000009">
    <property type="entry name" value="DNA-3-methyladenine glycosylase I"/>
    <property type="match status" value="1"/>
</dbReference>
<dbReference type="Pfam" id="PF03352">
    <property type="entry name" value="Adenine_glyco"/>
    <property type="match status" value="1"/>
</dbReference>
<evidence type="ECO:0000256" key="1">
    <source>
        <dbReference type="ARBA" id="ARBA00022723"/>
    </source>
</evidence>
<keyword evidence="5" id="KW-0234">DNA repair</keyword>
<dbReference type="GO" id="GO:0046872">
    <property type="term" value="F:metal ion binding"/>
    <property type="evidence" value="ECO:0007669"/>
    <property type="project" value="UniProtKB-KW"/>
</dbReference>
<dbReference type="PANTHER" id="PTHR30037">
    <property type="entry name" value="DNA-3-METHYLADENINE GLYCOSYLASE 1"/>
    <property type="match status" value="1"/>
</dbReference>
<evidence type="ECO:0000256" key="6">
    <source>
        <dbReference type="ARBA" id="ARBA00052558"/>
    </source>
</evidence>
<dbReference type="EC" id="3.2.2.20" evidence="8"/>
<evidence type="ECO:0000256" key="4">
    <source>
        <dbReference type="ARBA" id="ARBA00022833"/>
    </source>
</evidence>
<evidence type="ECO:0000256" key="5">
    <source>
        <dbReference type="ARBA" id="ARBA00023204"/>
    </source>
</evidence>
<evidence type="ECO:0000313" key="10">
    <source>
        <dbReference type="EMBL" id="WAW09573.1"/>
    </source>
</evidence>
<keyword evidence="1 9" id="KW-0479">Metal-binding</keyword>
<proteinExistence type="predicted"/>
<evidence type="ECO:0000313" key="11">
    <source>
        <dbReference type="Proteomes" id="UP001156215"/>
    </source>
</evidence>
<evidence type="ECO:0000256" key="3">
    <source>
        <dbReference type="ARBA" id="ARBA00022801"/>
    </source>
</evidence>
<gene>
    <name evidence="10" type="ORF">NB640_10075</name>
</gene>
<feature type="binding site" evidence="9">
    <location>
        <position position="10"/>
    </location>
    <ligand>
        <name>Zn(2+)</name>
        <dbReference type="ChEBI" id="CHEBI:29105"/>
    </ligand>
</feature>
<dbReference type="EMBL" id="CP098242">
    <property type="protein sequence ID" value="WAW09573.1"/>
    <property type="molecule type" value="Genomic_DNA"/>
</dbReference>
<evidence type="ECO:0000256" key="9">
    <source>
        <dbReference type="PIRSR" id="PIRSR605019-1"/>
    </source>
</evidence>
<dbReference type="PANTHER" id="PTHR30037:SF4">
    <property type="entry name" value="DNA-3-METHYLADENINE GLYCOSYLASE I"/>
    <property type="match status" value="1"/>
</dbReference>
<dbReference type="SUPFAM" id="SSF48150">
    <property type="entry name" value="DNA-glycosylase"/>
    <property type="match status" value="1"/>
</dbReference>
<keyword evidence="11" id="KW-1185">Reference proteome</keyword>
<dbReference type="InterPro" id="IPR005019">
    <property type="entry name" value="Adenine_glyco"/>
</dbReference>
<dbReference type="InterPro" id="IPR011257">
    <property type="entry name" value="DNA_glycosylase"/>
</dbReference>
<keyword evidence="4 9" id="KW-0862">Zinc</keyword>
<dbReference type="AlphaFoldDB" id="A0A9E9LYH9"/>
<dbReference type="KEGG" id="ovb:NB640_10075"/>
<comment type="function">
    <text evidence="7">Hydrolysis of the deoxyribose N-glycosidic bond to excise 3-methyladenine from the damaged DNA polymer formed by alkylation lesions.</text>
</comment>
<keyword evidence="2" id="KW-0227">DNA damage</keyword>
<protein>
    <recommendedName>
        <fullName evidence="8">DNA-3-methyladenine glycosylase I</fullName>
        <ecNumber evidence="8">3.2.2.20</ecNumber>
    </recommendedName>
</protein>
<feature type="binding site" evidence="9">
    <location>
        <position position="23"/>
    </location>
    <ligand>
        <name>Zn(2+)</name>
        <dbReference type="ChEBI" id="CHEBI:29105"/>
    </ligand>
</feature>
<comment type="catalytic activity">
    <reaction evidence="6">
        <text>Hydrolysis of alkylated DNA, releasing 3-methyladenine.</text>
        <dbReference type="EC" id="3.2.2.20"/>
    </reaction>
</comment>
<name>A0A9E9LYH9_9BURK</name>
<dbReference type="InterPro" id="IPR052891">
    <property type="entry name" value="DNA-3mA_glycosylase"/>
</dbReference>
<evidence type="ECO:0000256" key="2">
    <source>
        <dbReference type="ARBA" id="ARBA00022763"/>
    </source>
</evidence>
<evidence type="ECO:0000256" key="7">
    <source>
        <dbReference type="ARBA" id="ARBA00057608"/>
    </source>
</evidence>
<dbReference type="Gene3D" id="1.10.340.30">
    <property type="entry name" value="Hypothetical protein, domain 2"/>
    <property type="match status" value="1"/>
</dbReference>
<reference evidence="10" key="1">
    <citation type="journal article" date="2022" name="Front. Microbiol.">
        <title>New perspectives on an old grouping: The genomic and phenotypic variability of Oxalobacter formigenes and the implications for calcium oxalate stone prevention.</title>
        <authorList>
            <person name="Chmiel J.A."/>
            <person name="Carr C."/>
            <person name="Stuivenberg G.A."/>
            <person name="Venema R."/>
            <person name="Chanyi R.M."/>
            <person name="Al K.F."/>
            <person name="Giguere D."/>
            <person name="Say H."/>
            <person name="Akouris P.P."/>
            <person name="Dominguez Romero S.A."/>
            <person name="Kwong A."/>
            <person name="Tai V."/>
            <person name="Koval S.F."/>
            <person name="Razvi H."/>
            <person name="Bjazevic J."/>
            <person name="Burton J.P."/>
        </authorList>
    </citation>
    <scope>NUCLEOTIDE SEQUENCE</scope>
    <source>
        <strain evidence="10">WoOx3</strain>
    </source>
</reference>
<sequence>MNDPAMKTRCPWALGSPEETHYHDTEWGVPLHDEHTLFELLTLEGAQAGLSWQTVLKKREGYRKAFAGFSPEAVAAFTAADVDQLVGNPAIIRHRKKIESTISNARAFMETAAAHGSFVQYVWGFVDGTPINNSWTDTSQVPPHSPLAATLSKDLKKRGFTFVGPTTMYAFMQAIGMVNDHLVSCFRHNEIKHAKR</sequence>